<evidence type="ECO:0000256" key="6">
    <source>
        <dbReference type="SAM" id="Phobius"/>
    </source>
</evidence>
<accession>A0ABY4CPJ4</accession>
<proteinExistence type="inferred from homology"/>
<feature type="active site" description="Proton acceptor" evidence="5">
    <location>
        <position position="595"/>
    </location>
</feature>
<reference evidence="8" key="1">
    <citation type="submission" date="2021-12" db="EMBL/GenBank/DDBJ databases">
        <title>Alicyclobacillaceae gen. nov., sp. nov., isolated from chalcocite enrichment system.</title>
        <authorList>
            <person name="Jiang Z."/>
        </authorList>
    </citation>
    <scope>NUCLEOTIDE SEQUENCE</scope>
    <source>
        <strain evidence="8">MYW30-H2</strain>
    </source>
</reference>
<dbReference type="Gene3D" id="3.40.50.150">
    <property type="entry name" value="Vaccinia Virus protein VP39"/>
    <property type="match status" value="1"/>
</dbReference>
<feature type="transmembrane region" description="Helical" evidence="6">
    <location>
        <begin position="266"/>
        <end position="287"/>
    </location>
</feature>
<feature type="transmembrane region" description="Helical" evidence="6">
    <location>
        <begin position="136"/>
        <end position="159"/>
    </location>
</feature>
<dbReference type="PANTHER" id="PTHR42709">
    <property type="entry name" value="ALKALINE PHOSPHATASE LIKE PROTEIN"/>
    <property type="match status" value="1"/>
</dbReference>
<dbReference type="NCBIfam" id="NF037959">
    <property type="entry name" value="MFS_SpdSyn"/>
    <property type="match status" value="1"/>
</dbReference>
<keyword evidence="4 5" id="KW-0620">Polyamine biosynthesis</keyword>
<feature type="transmembrane region" description="Helical" evidence="6">
    <location>
        <begin position="380"/>
        <end position="403"/>
    </location>
</feature>
<evidence type="ECO:0000256" key="2">
    <source>
        <dbReference type="ARBA" id="ARBA00010792"/>
    </source>
</evidence>
<keyword evidence="9" id="KW-1185">Reference proteome</keyword>
<feature type="transmembrane region" description="Helical" evidence="6">
    <location>
        <begin position="12"/>
        <end position="30"/>
    </location>
</feature>
<evidence type="ECO:0000313" key="9">
    <source>
        <dbReference type="Proteomes" id="UP000830167"/>
    </source>
</evidence>
<feature type="transmembrane region" description="Helical" evidence="6">
    <location>
        <begin position="234"/>
        <end position="254"/>
    </location>
</feature>
<feature type="transmembrane region" description="Helical" evidence="6">
    <location>
        <begin position="171"/>
        <end position="191"/>
    </location>
</feature>
<evidence type="ECO:0000256" key="3">
    <source>
        <dbReference type="ARBA" id="ARBA00022679"/>
    </source>
</evidence>
<feature type="transmembrane region" description="Helical" evidence="6">
    <location>
        <begin position="409"/>
        <end position="425"/>
    </location>
</feature>
<feature type="transmembrane region" description="Helical" evidence="6">
    <location>
        <begin position="299"/>
        <end position="322"/>
    </location>
</feature>
<evidence type="ECO:0000256" key="5">
    <source>
        <dbReference type="PROSITE-ProRule" id="PRU00354"/>
    </source>
</evidence>
<evidence type="ECO:0000313" key="8">
    <source>
        <dbReference type="EMBL" id="UOF92318.1"/>
    </source>
</evidence>
<evidence type="ECO:0000259" key="7">
    <source>
        <dbReference type="PROSITE" id="PS51006"/>
    </source>
</evidence>
<keyword evidence="6" id="KW-0812">Transmembrane</keyword>
<dbReference type="EMBL" id="CP089291">
    <property type="protein sequence ID" value="UOF92318.1"/>
    <property type="molecule type" value="Genomic_DNA"/>
</dbReference>
<dbReference type="Pfam" id="PF09335">
    <property type="entry name" value="VTT_dom"/>
    <property type="match status" value="1"/>
</dbReference>
<keyword evidence="3 5" id="KW-0808">Transferase</keyword>
<dbReference type="PANTHER" id="PTHR42709:SF9">
    <property type="entry name" value="ALKALINE PHOSPHATASE LIKE PROTEIN"/>
    <property type="match status" value="1"/>
</dbReference>
<dbReference type="Proteomes" id="UP000830167">
    <property type="component" value="Chromosome"/>
</dbReference>
<keyword evidence="6" id="KW-0472">Membrane</keyword>
<dbReference type="PROSITE" id="PS51006">
    <property type="entry name" value="PABS_2"/>
    <property type="match status" value="1"/>
</dbReference>
<comment type="similarity">
    <text evidence="1">Belongs to the spermidine/spermine synthase family.</text>
</comment>
<feature type="transmembrane region" description="Helical" evidence="6">
    <location>
        <begin position="50"/>
        <end position="72"/>
    </location>
</feature>
<dbReference type="SUPFAM" id="SSF53335">
    <property type="entry name" value="S-adenosyl-L-methionine-dependent methyltransferases"/>
    <property type="match status" value="1"/>
</dbReference>
<comment type="similarity">
    <text evidence="2">Belongs to the DedA family.</text>
</comment>
<dbReference type="InterPro" id="IPR029063">
    <property type="entry name" value="SAM-dependent_MTases_sf"/>
</dbReference>
<organism evidence="8 9">
    <name type="scientific">Fodinisporobacter ferrooxydans</name>
    <dbReference type="NCBI Taxonomy" id="2901836"/>
    <lineage>
        <taxon>Bacteria</taxon>
        <taxon>Bacillati</taxon>
        <taxon>Bacillota</taxon>
        <taxon>Bacilli</taxon>
        <taxon>Bacillales</taxon>
        <taxon>Alicyclobacillaceae</taxon>
        <taxon>Fodinisporobacter</taxon>
    </lineage>
</organism>
<feature type="transmembrane region" description="Helical" evidence="6">
    <location>
        <begin position="432"/>
        <end position="449"/>
    </location>
</feature>
<protein>
    <submittedName>
        <fullName evidence="8">Fused MFS/spermidine synthase</fullName>
    </submittedName>
</protein>
<feature type="transmembrane region" description="Helical" evidence="6">
    <location>
        <begin position="334"/>
        <end position="359"/>
    </location>
</feature>
<sequence length="734" mass="82364">MEQIIETWVVQFQYIGMFFILSLGIVGLPLPDEILITFIGYQASLGKLSLLVSFMVTFFGSVLGICGSYALGVKYGLPLLQKYGSKFRLSERKIKQTQQFYIQYGPFFVTLGYFIPGIRQLVGYLAGISRIRFRSFLIFACFGGFLWCALFLGLGYVLGGNWVIIGQMLSSYGGYFSVGILFLFVGGFLYWRMFKLLGEKVTNKGAKSIMNSGMRKFWKDISDNPQKTYTYSTIFLYIYVTATGASVMALELAASRFLAPYFGTSMIVWANIIGLILFSLSLGYFIGGHLADRHPDGRILMLITLSAGVWSSALPLWGHFIFRYLSAGILGTPIFTILISFLAILLVFAPPVFLLAMVSPFAIRLVAVEPQVVGKISGKLYAFSTLGSLVGTFGTAFGTIPFWGTRETLFFWSAILIAISAWGLRHVRMGRFVSLFLMVPVFFYLWFHGPVKSGKGVLWSKDTLYQFAQVIREPDGSTTLVYNEGGGIQSIRRPHDALSATDYYDDYLILPYLVSRPKDILVLGSAGGTIPRLLAKYDKPFFPQLSVTGVEIDPDIIPLDYKYFGLKPEDAKIVNQDARVFLNHTSKRYDIIIVDAYSQQIYIPFHLSTVEFFRDVRSKLQPDGIVALNVNATTPDSKLLVSMEKTVHTVFPYTYILKARGLYNYVLLGSMNPLNINQLGNMKVSGSIQPILDEWQNSVTQISEQQMRNGLVLTDNRAPVEMMTDSMIFQFVRK</sequence>
<dbReference type="Pfam" id="PF01564">
    <property type="entry name" value="Spermine_synth"/>
    <property type="match status" value="1"/>
</dbReference>
<dbReference type="InterPro" id="IPR051311">
    <property type="entry name" value="DedA_domain"/>
</dbReference>
<gene>
    <name evidence="8" type="ORF">LSG31_09210</name>
</gene>
<dbReference type="InterPro" id="IPR030374">
    <property type="entry name" value="PABS"/>
</dbReference>
<dbReference type="CDD" id="cd02440">
    <property type="entry name" value="AdoMet_MTases"/>
    <property type="match status" value="1"/>
</dbReference>
<keyword evidence="6" id="KW-1133">Transmembrane helix</keyword>
<evidence type="ECO:0000256" key="4">
    <source>
        <dbReference type="ARBA" id="ARBA00023115"/>
    </source>
</evidence>
<evidence type="ECO:0000256" key="1">
    <source>
        <dbReference type="ARBA" id="ARBA00007867"/>
    </source>
</evidence>
<dbReference type="InterPro" id="IPR032816">
    <property type="entry name" value="VTT_dom"/>
</dbReference>
<name>A0ABY4CPJ4_9BACL</name>
<dbReference type="RefSeq" id="WP_347438994.1">
    <property type="nucleotide sequence ID" value="NZ_CP089291.1"/>
</dbReference>
<feature type="domain" description="PABS" evidence="7">
    <location>
        <begin position="517"/>
        <end position="678"/>
    </location>
</feature>